<evidence type="ECO:0000313" key="2">
    <source>
        <dbReference type="EMBL" id="MCP2330486.1"/>
    </source>
</evidence>
<reference evidence="2 3" key="1">
    <citation type="submission" date="2013-07" db="EMBL/GenBank/DDBJ databases">
        <authorList>
            <consortium name="DOE Joint Genome Institute"/>
            <person name="Reeve W."/>
            <person name="Huntemann M."/>
            <person name="Han J."/>
            <person name="Chen A."/>
            <person name="Kyrpides N."/>
            <person name="Mavromatis K."/>
            <person name="Markowitz V."/>
            <person name="Palaniappan K."/>
            <person name="Ivanova N."/>
            <person name="Schaumberg A."/>
            <person name="Pati A."/>
            <person name="Liolios K."/>
            <person name="Nordberg H.P."/>
            <person name="Cantor M.N."/>
            <person name="Hua S.X."/>
            <person name="Woyke T."/>
        </authorList>
    </citation>
    <scope>NUCLEOTIDE SEQUENCE [LARGE SCALE GENOMIC DNA]</scope>
    <source>
        <strain evidence="2 3">DSM 43889</strain>
    </source>
</reference>
<feature type="compositionally biased region" description="Basic residues" evidence="1">
    <location>
        <begin position="147"/>
        <end position="158"/>
    </location>
</feature>
<keyword evidence="3" id="KW-1185">Reference proteome</keyword>
<feature type="compositionally biased region" description="Pro residues" evidence="1">
    <location>
        <begin position="237"/>
        <end position="247"/>
    </location>
</feature>
<feature type="region of interest" description="Disordered" evidence="1">
    <location>
        <begin position="132"/>
        <end position="358"/>
    </location>
</feature>
<sequence>MLPAVERGEKAPTVVVLTRTAGRTLVAPPPPDHRGRTGPGGTRTPPATTPTSTRPGDGTGNPHPRTPGTHFDRIHGTPAPGGDTGELPASHGFELIESGTRTLTTDGRALTPETGNSAYFPLLPLGRRARLRQPGEQSTACTWRPGPHTRPHHPRTAPRSHLDRTAPRRARTATALLPPPPTGRHDPGDHTRTTGPPHDSPRPHHANPLEGWCHVSPGGTPPHATNPPTTTARTAHAPPPRQPPDTPSPSATPIHRPAHHPTTNRTWRRSQTVDNLSRAVPGPGRPSSPKPATTTERGAHPVTPTTATTAHPPGSPAHVARRPSRTAPRTGRPRPPRDPTRTTRPPRTTRRHTPSSAP</sequence>
<comment type="caution">
    <text evidence="2">The sequence shown here is derived from an EMBL/GenBank/DDBJ whole genome shotgun (WGS) entry which is preliminary data.</text>
</comment>
<organism evidence="2 3">
    <name type="scientific">Actinoalloteichus caeruleus DSM 43889</name>
    <dbReference type="NCBI Taxonomy" id="1120930"/>
    <lineage>
        <taxon>Bacteria</taxon>
        <taxon>Bacillati</taxon>
        <taxon>Actinomycetota</taxon>
        <taxon>Actinomycetes</taxon>
        <taxon>Pseudonocardiales</taxon>
        <taxon>Pseudonocardiaceae</taxon>
        <taxon>Actinoalloteichus</taxon>
        <taxon>Actinoalloteichus cyanogriseus</taxon>
    </lineage>
</organism>
<dbReference type="EMBL" id="AUBJ02000001">
    <property type="protein sequence ID" value="MCP2330486.1"/>
    <property type="molecule type" value="Genomic_DNA"/>
</dbReference>
<feature type="compositionally biased region" description="Polar residues" evidence="1">
    <location>
        <begin position="261"/>
        <end position="275"/>
    </location>
</feature>
<dbReference type="Proteomes" id="UP000791080">
    <property type="component" value="Unassembled WGS sequence"/>
</dbReference>
<evidence type="ECO:0008006" key="4">
    <source>
        <dbReference type="Google" id="ProtNLM"/>
    </source>
</evidence>
<feature type="compositionally biased region" description="Low complexity" evidence="1">
    <location>
        <begin position="42"/>
        <end position="56"/>
    </location>
</feature>
<evidence type="ECO:0000256" key="1">
    <source>
        <dbReference type="SAM" id="MobiDB-lite"/>
    </source>
</evidence>
<feature type="compositionally biased region" description="Basic residues" evidence="1">
    <location>
        <begin position="347"/>
        <end position="358"/>
    </location>
</feature>
<proteinExistence type="predicted"/>
<feature type="compositionally biased region" description="Low complexity" evidence="1">
    <location>
        <begin position="300"/>
        <end position="318"/>
    </location>
</feature>
<evidence type="ECO:0000313" key="3">
    <source>
        <dbReference type="Proteomes" id="UP000791080"/>
    </source>
</evidence>
<feature type="region of interest" description="Disordered" evidence="1">
    <location>
        <begin position="20"/>
        <end position="90"/>
    </location>
</feature>
<protein>
    <recommendedName>
        <fullName evidence="4">Basic proline-rich protein</fullName>
    </recommendedName>
</protein>
<reference evidence="2 3" key="2">
    <citation type="submission" date="2022-06" db="EMBL/GenBank/DDBJ databases">
        <title>Genomic Encyclopedia of Type Strains, Phase I: the one thousand microbial genomes (KMG-I) project.</title>
        <authorList>
            <person name="Kyrpides N."/>
        </authorList>
    </citation>
    <scope>NUCLEOTIDE SEQUENCE [LARGE SCALE GENOMIC DNA]</scope>
    <source>
        <strain evidence="2 3">DSM 43889</strain>
    </source>
</reference>
<feature type="compositionally biased region" description="Low complexity" evidence="1">
    <location>
        <begin position="217"/>
        <end position="236"/>
    </location>
</feature>
<gene>
    <name evidence="2" type="ORF">G443_000756</name>
</gene>
<name>A0ABT1JDB1_ACTCY</name>
<feature type="compositionally biased region" description="Basic and acidic residues" evidence="1">
    <location>
        <begin position="183"/>
        <end position="192"/>
    </location>
</feature>
<accession>A0ABT1JDB1</accession>